<comment type="caution">
    <text evidence="3">The sequence shown here is derived from an EMBL/GenBank/DDBJ whole genome shotgun (WGS) entry which is preliminary data.</text>
</comment>
<organism evidence="3 4">
    <name type="scientific">Microbacterium testaceum</name>
    <name type="common">Aureobacterium testaceum</name>
    <name type="synonym">Brevibacterium testaceum</name>
    <dbReference type="NCBI Taxonomy" id="2033"/>
    <lineage>
        <taxon>Bacteria</taxon>
        <taxon>Bacillati</taxon>
        <taxon>Actinomycetota</taxon>
        <taxon>Actinomycetes</taxon>
        <taxon>Micrococcales</taxon>
        <taxon>Microbacteriaceae</taxon>
        <taxon>Microbacterium</taxon>
    </lineage>
</organism>
<keyword evidence="1" id="KW-0547">Nucleotide-binding</keyword>
<feature type="binding site" evidence="1">
    <location>
        <position position="166"/>
    </location>
    <ligand>
        <name>(6S)-NADPHX</name>
        <dbReference type="ChEBI" id="CHEBI:64076"/>
    </ligand>
</feature>
<dbReference type="NCBIfam" id="TIGR00197">
    <property type="entry name" value="yjeF_nterm"/>
    <property type="match status" value="1"/>
</dbReference>
<evidence type="ECO:0000313" key="3">
    <source>
        <dbReference type="EMBL" id="PVE78930.1"/>
    </source>
</evidence>
<dbReference type="AlphaFoldDB" id="A0A2T7WWD1"/>
<dbReference type="HAMAP" id="MF_01966">
    <property type="entry name" value="NADHX_epimerase"/>
    <property type="match status" value="1"/>
</dbReference>
<comment type="similarity">
    <text evidence="1">Belongs to the NnrE/AIBP family.</text>
</comment>
<evidence type="ECO:0000256" key="1">
    <source>
        <dbReference type="HAMAP-Rule" id="MF_01966"/>
    </source>
</evidence>
<keyword evidence="1" id="KW-0520">NAD</keyword>
<evidence type="ECO:0000313" key="4">
    <source>
        <dbReference type="Proteomes" id="UP000244649"/>
    </source>
</evidence>
<comment type="function">
    <text evidence="1">Catalyzes the epimerization of the S- and R-forms of NAD(P)HX, a damaged form of NAD(P)H that is a result of enzymatic or heat-dependent hydration. This is a prerequisite for the S-specific NAD(P)H-hydrate dehydratase to allow the repair of both epimers of NAD(P)HX.</text>
</comment>
<comment type="catalytic activity">
    <reaction evidence="1">
        <text>(6R)-NADPHX = (6S)-NADPHX</text>
        <dbReference type="Rhea" id="RHEA:32227"/>
        <dbReference type="ChEBI" id="CHEBI:64076"/>
        <dbReference type="ChEBI" id="CHEBI:64077"/>
        <dbReference type="EC" id="5.1.99.6"/>
    </reaction>
</comment>
<dbReference type="InterPro" id="IPR036652">
    <property type="entry name" value="YjeF_N_dom_sf"/>
</dbReference>
<dbReference type="Proteomes" id="UP000244649">
    <property type="component" value="Unassembled WGS sequence"/>
</dbReference>
<dbReference type="EMBL" id="QDFT01000004">
    <property type="protein sequence ID" value="PVE78930.1"/>
    <property type="molecule type" value="Genomic_DNA"/>
</dbReference>
<dbReference type="GO" id="GO:0046872">
    <property type="term" value="F:metal ion binding"/>
    <property type="evidence" value="ECO:0007669"/>
    <property type="project" value="UniProtKB-KW"/>
</dbReference>
<feature type="binding site" evidence="1">
    <location>
        <position position="69"/>
    </location>
    <ligand>
        <name>K(+)</name>
        <dbReference type="ChEBI" id="CHEBI:29103"/>
    </ligand>
</feature>
<name>A0A2T7WWD1_MICTE</name>
<dbReference type="GO" id="GO:0000166">
    <property type="term" value="F:nucleotide binding"/>
    <property type="evidence" value="ECO:0007669"/>
    <property type="project" value="UniProtKB-KW"/>
</dbReference>
<feature type="binding site" evidence="1">
    <location>
        <begin position="68"/>
        <end position="72"/>
    </location>
    <ligand>
        <name>(6S)-NADPHX</name>
        <dbReference type="ChEBI" id="CHEBI:64076"/>
    </ligand>
</feature>
<comment type="caution">
    <text evidence="1">Lacks conserved residue(s) required for the propagation of feature annotation.</text>
</comment>
<gene>
    <name evidence="1" type="primary">nnrE</name>
    <name evidence="3" type="ORF">DC432_02630</name>
</gene>
<comment type="cofactor">
    <cofactor evidence="1">
        <name>K(+)</name>
        <dbReference type="ChEBI" id="CHEBI:29103"/>
    </cofactor>
    <text evidence="1">Binds 1 potassium ion per subunit.</text>
</comment>
<sequence>MPESASGARESAPRVPAYEADAVRAAEKPSLAAGLPLMRWAASALADVVAAELRARPGAILVIAGAGDNGGDALYAAAELCGAADRVDVVLVRDRVHRAALEAATAAGARVRSTSEACADLADYTVVIDGILGIGRLADRRLRGSARALVERVLSLPTRPRVVAVDLPSGLDPDDGSADAAVLPADVTVTFGALKAGLVRGRGPDLAGRVHLVDLGLDAALRLARPALTAPLDLVRVSTPGSSDAVAQRA</sequence>
<keyword evidence="1" id="KW-0413">Isomerase</keyword>
<feature type="binding site" evidence="1">
    <location>
        <position position="129"/>
    </location>
    <ligand>
        <name>K(+)</name>
        <dbReference type="ChEBI" id="CHEBI:29103"/>
    </ligand>
</feature>
<dbReference type="SUPFAM" id="SSF64153">
    <property type="entry name" value="YjeF N-terminal domain-like"/>
    <property type="match status" value="1"/>
</dbReference>
<dbReference type="PROSITE" id="PS51385">
    <property type="entry name" value="YJEF_N"/>
    <property type="match status" value="1"/>
</dbReference>
<accession>A0A2T7WWD1</accession>
<dbReference type="Pfam" id="PF03853">
    <property type="entry name" value="YjeF_N"/>
    <property type="match status" value="1"/>
</dbReference>
<dbReference type="GO" id="GO:0052856">
    <property type="term" value="F:NAD(P)HX epimerase activity"/>
    <property type="evidence" value="ECO:0007669"/>
    <property type="project" value="UniProtKB-UniRule"/>
</dbReference>
<protein>
    <recommendedName>
        <fullName evidence="1">NAD(P)H-hydrate epimerase</fullName>
        <ecNumber evidence="1">5.1.99.6</ecNumber>
    </recommendedName>
    <alternativeName>
        <fullName evidence="1">NAD(P)HX epimerase</fullName>
    </alternativeName>
</protein>
<dbReference type="EC" id="5.1.99.6" evidence="1"/>
<dbReference type="RefSeq" id="WP_116536565.1">
    <property type="nucleotide sequence ID" value="NZ_QDFT01000004.1"/>
</dbReference>
<dbReference type="InterPro" id="IPR004443">
    <property type="entry name" value="YjeF_N_dom"/>
</dbReference>
<keyword evidence="1" id="KW-0479">Metal-binding</keyword>
<keyword evidence="1" id="KW-0521">NADP</keyword>
<proteinExistence type="inferred from homology"/>
<evidence type="ECO:0000259" key="2">
    <source>
        <dbReference type="PROSITE" id="PS51385"/>
    </source>
</evidence>
<feature type="binding site" evidence="1">
    <location>
        <position position="169"/>
    </location>
    <ligand>
        <name>K(+)</name>
        <dbReference type="ChEBI" id="CHEBI:29103"/>
    </ligand>
</feature>
<reference evidence="3 4" key="1">
    <citation type="submission" date="2018-04" db="EMBL/GenBank/DDBJ databases">
        <authorList>
            <person name="Go L.Y."/>
            <person name="Mitchell J.A."/>
        </authorList>
    </citation>
    <scope>NUCLEOTIDE SEQUENCE [LARGE SCALE GENOMIC DNA]</scope>
    <source>
        <strain evidence="3 4">TPD7010</strain>
    </source>
</reference>
<comment type="catalytic activity">
    <reaction evidence="1">
        <text>(6R)-NADHX = (6S)-NADHX</text>
        <dbReference type="Rhea" id="RHEA:32215"/>
        <dbReference type="ChEBI" id="CHEBI:64074"/>
        <dbReference type="ChEBI" id="CHEBI:64075"/>
        <dbReference type="EC" id="5.1.99.6"/>
    </reaction>
</comment>
<dbReference type="Gene3D" id="3.40.50.10260">
    <property type="entry name" value="YjeF N-terminal domain"/>
    <property type="match status" value="1"/>
</dbReference>
<feature type="domain" description="YjeF N-terminal" evidence="2">
    <location>
        <begin position="17"/>
        <end position="223"/>
    </location>
</feature>
<keyword evidence="1" id="KW-0630">Potassium</keyword>